<protein>
    <submittedName>
        <fullName evidence="1">Uncharacterized protein</fullName>
    </submittedName>
</protein>
<proteinExistence type="predicted"/>
<dbReference type="AlphaFoldDB" id="A0A1M5Q9P3"/>
<sequence length="319" mass="37980">MSNPKLLNLSLKSVFVYWNIDCLSQNEPTKQEMEKLGDIYEHSEIEAVIPFCNNLFMTEFIFSEKPDERKKKTEIGKKPDHVYFDMKNPHNLIEVEHKRVFLPSNKYTPIHNTTERIYKYLISKLKTNGLFMDLRYLNPKTYNETKNMIEAELNNVILTNFEMRNEYFELRVCPIADSLESYSSVLASLEDKNKGFLVMYHHSEAMDEMIMKLTVDSLLVEIKGAIEKTRNVNNSKFKKDNRIIFSTLLCSLTFQYGFELFFEPEARQLSFEDLITKVRYELEQYEYLHEKIDIICLKKDYNKDIYMLYMNNKWVSPEP</sequence>
<accession>A0A1M5Q9P3</accession>
<dbReference type="RefSeq" id="WP_073027138.1">
    <property type="nucleotide sequence ID" value="NZ_FQXJ01000003.1"/>
</dbReference>
<dbReference type="Proteomes" id="UP000183954">
    <property type="component" value="Unassembled WGS sequence"/>
</dbReference>
<name>A0A1M5Q9P3_9FIRM</name>
<evidence type="ECO:0000313" key="2">
    <source>
        <dbReference type="Proteomes" id="UP000183954"/>
    </source>
</evidence>
<reference evidence="2" key="1">
    <citation type="submission" date="2016-11" db="EMBL/GenBank/DDBJ databases">
        <authorList>
            <person name="Varghese N."/>
            <person name="Submissions S."/>
        </authorList>
    </citation>
    <scope>NUCLEOTIDE SEQUENCE [LARGE SCALE GENOMIC DNA]</scope>
    <source>
        <strain evidence="2">DSM 15449</strain>
    </source>
</reference>
<dbReference type="EMBL" id="FQXJ01000003">
    <property type="protein sequence ID" value="SHH10884.1"/>
    <property type="molecule type" value="Genomic_DNA"/>
</dbReference>
<keyword evidence="2" id="KW-1185">Reference proteome</keyword>
<organism evidence="1 2">
    <name type="scientific">Desulfosporosinus lacus DSM 15449</name>
    <dbReference type="NCBI Taxonomy" id="1121420"/>
    <lineage>
        <taxon>Bacteria</taxon>
        <taxon>Bacillati</taxon>
        <taxon>Bacillota</taxon>
        <taxon>Clostridia</taxon>
        <taxon>Eubacteriales</taxon>
        <taxon>Desulfitobacteriaceae</taxon>
        <taxon>Desulfosporosinus</taxon>
    </lineage>
</organism>
<evidence type="ECO:0000313" key="1">
    <source>
        <dbReference type="EMBL" id="SHH10884.1"/>
    </source>
</evidence>
<gene>
    <name evidence="1" type="ORF">SAMN02746098_00188</name>
</gene>